<sequence>MRGVVLKPFPWLEDGIRAEYLSGGEEREFGPHFRGLYAGGFVAEVKALPGAPEIQAFQGAPENKSSFNEAGAGTEPPTEPGAAAEGAGALESISLAAGVREDQGAEAPAAAVSQSGEAGSAANAEGAAGAQAVAAELSVRHVGRGKWAVYRGDERLTEDALTKEEATSKLAEMQG</sequence>
<feature type="compositionally biased region" description="Low complexity" evidence="1">
    <location>
        <begin position="113"/>
        <end position="129"/>
    </location>
</feature>
<dbReference type="RefSeq" id="WP_393991473.1">
    <property type="nucleotide sequence ID" value="NZ_JBAFVH010000002.1"/>
</dbReference>
<feature type="compositionally biased region" description="Low complexity" evidence="1">
    <location>
        <begin position="69"/>
        <end position="89"/>
    </location>
</feature>
<dbReference type="Proteomes" id="UP001604002">
    <property type="component" value="Unassembled WGS sequence"/>
</dbReference>
<evidence type="ECO:0000313" key="2">
    <source>
        <dbReference type="EMBL" id="MFG1371492.1"/>
    </source>
</evidence>
<dbReference type="EMBL" id="JBAFVH010000002">
    <property type="protein sequence ID" value="MFG1371492.1"/>
    <property type="molecule type" value="Genomic_DNA"/>
</dbReference>
<feature type="region of interest" description="Disordered" evidence="1">
    <location>
        <begin position="63"/>
        <end position="129"/>
    </location>
</feature>
<gene>
    <name evidence="2" type="ORF">V5F32_04880</name>
</gene>
<organism evidence="2 3">
    <name type="scientific">Xanthobacter oligotrophicus</name>
    <dbReference type="NCBI Taxonomy" id="2607286"/>
    <lineage>
        <taxon>Bacteria</taxon>
        <taxon>Pseudomonadati</taxon>
        <taxon>Pseudomonadota</taxon>
        <taxon>Alphaproteobacteria</taxon>
        <taxon>Hyphomicrobiales</taxon>
        <taxon>Xanthobacteraceae</taxon>
        <taxon>Xanthobacter</taxon>
    </lineage>
</organism>
<name>A0ABW6ZUK6_9HYPH</name>
<comment type="caution">
    <text evidence="2">The sequence shown here is derived from an EMBL/GenBank/DDBJ whole genome shotgun (WGS) entry which is preliminary data.</text>
</comment>
<protein>
    <submittedName>
        <fullName evidence="2">Uncharacterized protein</fullName>
    </submittedName>
</protein>
<proteinExistence type="predicted"/>
<reference evidence="2 3" key="1">
    <citation type="submission" date="2024-02" db="EMBL/GenBank/DDBJ databases">
        <title>Expansion and revision of Xanthobacter and proposal of Roseixanthobacter gen. nov.</title>
        <authorList>
            <person name="Soltysiak M.P.M."/>
            <person name="Jalihal A."/>
            <person name="Ory A."/>
            <person name="Chrisophersen C."/>
            <person name="Lee A.D."/>
            <person name="Boulton J."/>
            <person name="Springer M."/>
        </authorList>
    </citation>
    <scope>NUCLEOTIDE SEQUENCE [LARGE SCALE GENOMIC DNA]</scope>
    <source>
        <strain evidence="2 3">23A</strain>
    </source>
</reference>
<keyword evidence="3" id="KW-1185">Reference proteome</keyword>
<accession>A0ABW6ZUK6</accession>
<evidence type="ECO:0000313" key="3">
    <source>
        <dbReference type="Proteomes" id="UP001604002"/>
    </source>
</evidence>
<evidence type="ECO:0000256" key="1">
    <source>
        <dbReference type="SAM" id="MobiDB-lite"/>
    </source>
</evidence>